<dbReference type="Proteomes" id="UP000233524">
    <property type="component" value="Unassembled WGS sequence"/>
</dbReference>
<feature type="transmembrane region" description="Helical" evidence="2">
    <location>
        <begin position="240"/>
        <end position="261"/>
    </location>
</feature>
<dbReference type="AlphaFoldDB" id="A0A2N3NEV1"/>
<proteinExistence type="predicted"/>
<name>A0A2N3NEV1_9PEZI</name>
<dbReference type="InParanoid" id="A0A2N3NEV1"/>
<evidence type="ECO:0000256" key="1">
    <source>
        <dbReference type="SAM" id="MobiDB-lite"/>
    </source>
</evidence>
<dbReference type="EMBL" id="NLAX01000008">
    <property type="protein sequence ID" value="PKS10955.1"/>
    <property type="molecule type" value="Genomic_DNA"/>
</dbReference>
<keyword evidence="2" id="KW-1133">Transmembrane helix</keyword>
<sequence length="335" mass="35923">MLSKKQWPAALLAIILSLLPAQIAAAGIIQKRDLVHEWVSIDNGGKPITHTAVVTTKNGAVSTITGVPEILTGTVYTLSSANGLATVTGSPPPVAATATTGAGGQFAVCDGKWGVDGPFCQPFAESKLSVGKTYLVTWDTTFFAGEAQDDEITISARWSPSNANIMSVTARAGDGYVPFTFTESFLRGANSAKTIRMVLSYDESTDDPKETEGPRVYVVRDDITVVEHVERPGRKGVHPAAIAVPVVVGLIAVALGFFCLWKKNKDKIVLSRIRRRSSQGYGVSKSRTQRMVAEEGAVGTKDGDIKLQESPVSPRSEGRNVFQEELRRQETGGRF</sequence>
<dbReference type="InterPro" id="IPR028000">
    <property type="entry name" value="Pma1"/>
</dbReference>
<organism evidence="4 5">
    <name type="scientific">Lomentospora prolificans</name>
    <dbReference type="NCBI Taxonomy" id="41688"/>
    <lineage>
        <taxon>Eukaryota</taxon>
        <taxon>Fungi</taxon>
        <taxon>Dikarya</taxon>
        <taxon>Ascomycota</taxon>
        <taxon>Pezizomycotina</taxon>
        <taxon>Sordariomycetes</taxon>
        <taxon>Hypocreomycetidae</taxon>
        <taxon>Microascales</taxon>
        <taxon>Microascaceae</taxon>
        <taxon>Lomentospora</taxon>
    </lineage>
</organism>
<keyword evidence="5" id="KW-1185">Reference proteome</keyword>
<evidence type="ECO:0000313" key="4">
    <source>
        <dbReference type="EMBL" id="PKS10955.1"/>
    </source>
</evidence>
<keyword evidence="2" id="KW-0812">Transmembrane</keyword>
<evidence type="ECO:0000256" key="3">
    <source>
        <dbReference type="SAM" id="SignalP"/>
    </source>
</evidence>
<reference evidence="4 5" key="1">
    <citation type="journal article" date="2017" name="G3 (Bethesda)">
        <title>First Draft Genome Sequence of the Pathogenic Fungus Lomentospora prolificans (Formerly Scedosporium prolificans).</title>
        <authorList>
            <person name="Luo R."/>
            <person name="Zimin A."/>
            <person name="Workman R."/>
            <person name="Fan Y."/>
            <person name="Pertea G."/>
            <person name="Grossman N."/>
            <person name="Wear M.P."/>
            <person name="Jia B."/>
            <person name="Miller H."/>
            <person name="Casadevall A."/>
            <person name="Timp W."/>
            <person name="Zhang S.X."/>
            <person name="Salzberg S.L."/>
        </authorList>
    </citation>
    <scope>NUCLEOTIDE SEQUENCE [LARGE SCALE GENOMIC DNA]</scope>
    <source>
        <strain evidence="4 5">JHH-5317</strain>
    </source>
</reference>
<feature type="compositionally biased region" description="Basic and acidic residues" evidence="1">
    <location>
        <begin position="316"/>
        <end position="335"/>
    </location>
</feature>
<protein>
    <submittedName>
        <fullName evidence="4">Uncharacterized protein</fullName>
    </submittedName>
</protein>
<dbReference type="VEuPathDB" id="FungiDB:jhhlp_002714"/>
<accession>A0A2N3NEV1</accession>
<dbReference type="Pfam" id="PF14610">
    <property type="entry name" value="Psg1"/>
    <property type="match status" value="1"/>
</dbReference>
<keyword evidence="2" id="KW-0472">Membrane</keyword>
<evidence type="ECO:0000256" key="2">
    <source>
        <dbReference type="SAM" id="Phobius"/>
    </source>
</evidence>
<dbReference type="OrthoDB" id="4084551at2759"/>
<comment type="caution">
    <text evidence="4">The sequence shown here is derived from an EMBL/GenBank/DDBJ whole genome shotgun (WGS) entry which is preliminary data.</text>
</comment>
<gene>
    <name evidence="4" type="ORF">jhhlp_002714</name>
</gene>
<feature type="signal peptide" evidence="3">
    <location>
        <begin position="1"/>
        <end position="25"/>
    </location>
</feature>
<feature type="region of interest" description="Disordered" evidence="1">
    <location>
        <begin position="280"/>
        <end position="335"/>
    </location>
</feature>
<feature type="chain" id="PRO_5014975669" evidence="3">
    <location>
        <begin position="26"/>
        <end position="335"/>
    </location>
</feature>
<keyword evidence="3" id="KW-0732">Signal</keyword>
<evidence type="ECO:0000313" key="5">
    <source>
        <dbReference type="Proteomes" id="UP000233524"/>
    </source>
</evidence>